<reference evidence="13 14" key="1">
    <citation type="submission" date="2021-06" db="EMBL/GenBank/DDBJ databases">
        <title>Bacillus sp. RD4P76, an endophyte from a halophyte.</title>
        <authorList>
            <person name="Sun J.-Q."/>
        </authorList>
    </citation>
    <scope>NUCLEOTIDE SEQUENCE [LARGE SCALE GENOMIC DNA]</scope>
    <source>
        <strain evidence="13 14">CGMCC 1.15917</strain>
    </source>
</reference>
<dbReference type="InterPro" id="IPR011620">
    <property type="entry name" value="Sig_transdc_His_kinase_LytS_TM"/>
</dbReference>
<proteinExistence type="predicted"/>
<dbReference type="PROSITE" id="PS50109">
    <property type="entry name" value="HIS_KIN"/>
    <property type="match status" value="1"/>
</dbReference>
<feature type="transmembrane region" description="Helical" evidence="11">
    <location>
        <begin position="167"/>
        <end position="188"/>
    </location>
</feature>
<dbReference type="RefSeq" id="WP_217065268.1">
    <property type="nucleotide sequence ID" value="NZ_JAHQCS010000070.1"/>
</dbReference>
<dbReference type="EMBL" id="JAHQCS010000070">
    <property type="protein sequence ID" value="MBU9711388.1"/>
    <property type="molecule type" value="Genomic_DNA"/>
</dbReference>
<dbReference type="CDD" id="cd00082">
    <property type="entry name" value="HisKA"/>
    <property type="match status" value="1"/>
</dbReference>
<evidence type="ECO:0000256" key="8">
    <source>
        <dbReference type="ARBA" id="ARBA00022989"/>
    </source>
</evidence>
<dbReference type="InterPro" id="IPR003661">
    <property type="entry name" value="HisK_dim/P_dom"/>
</dbReference>
<protein>
    <recommendedName>
        <fullName evidence="12">Histidine kinase domain-containing protein</fullName>
    </recommendedName>
</protein>
<keyword evidence="3" id="KW-0808">Transferase</keyword>
<comment type="subcellular location">
    <subcellularLocation>
        <location evidence="1">Cell membrane</location>
        <topology evidence="1">Multi-pass membrane protein</topology>
    </subcellularLocation>
</comment>
<feature type="transmembrane region" description="Helical" evidence="11">
    <location>
        <begin position="69"/>
        <end position="90"/>
    </location>
</feature>
<comment type="caution">
    <text evidence="13">The sequence shown here is derived from an EMBL/GenBank/DDBJ whole genome shotgun (WGS) entry which is preliminary data.</text>
</comment>
<sequence>MDLFLHYLLNVFIILTPIFLYVTFWNDLRSFRYSSYKRFIYFLICSSVMVTLMYFSIKSFNGVPFDLRTIPIYIGTLLGGFPIGISLVFLQTTAHILIHGLEYLAFFFFALLSCLTILLAAYIKSKFYLTWSKQKQYMSSIIIYFVPPLFIFLFPSTILTMPRIEAFQTILFFSLTHIPTVIITLLLIDKIRMNERLQKDLQKSEQLRVVSELAASVAHEVRNPMTVARGFIQLIHSRSDLSENEKQYLLLTISELDRAQSIISDYLSLAKPEIKVNKPVNVFKVLDKVRHTIQAYALMNNVKLDMEVPKNITILGKEQELTQVILNLAKNGIESMENSGTLTLSAKENKDHVDITITDTGVGMSKEQLKQLGNAYYTTKEKGTGLGLMISYNIIHSWGGDIYVKSKLGAGTSFTIHLPNLCDNFEDLESILSNNIS</sequence>
<accession>A0ABS6JCJ2</accession>
<dbReference type="InterPro" id="IPR003594">
    <property type="entry name" value="HATPase_dom"/>
</dbReference>
<feature type="transmembrane region" description="Helical" evidence="11">
    <location>
        <begin position="96"/>
        <end position="120"/>
    </location>
</feature>
<feature type="domain" description="Histidine kinase" evidence="12">
    <location>
        <begin position="216"/>
        <end position="422"/>
    </location>
</feature>
<dbReference type="Pfam" id="PF00512">
    <property type="entry name" value="HisKA"/>
    <property type="match status" value="1"/>
</dbReference>
<evidence type="ECO:0000256" key="11">
    <source>
        <dbReference type="SAM" id="Phobius"/>
    </source>
</evidence>
<evidence type="ECO:0000259" key="12">
    <source>
        <dbReference type="PROSITE" id="PS50109"/>
    </source>
</evidence>
<evidence type="ECO:0000313" key="14">
    <source>
        <dbReference type="Proteomes" id="UP000784880"/>
    </source>
</evidence>
<evidence type="ECO:0000256" key="2">
    <source>
        <dbReference type="ARBA" id="ARBA00022475"/>
    </source>
</evidence>
<dbReference type="InterPro" id="IPR005467">
    <property type="entry name" value="His_kinase_dom"/>
</dbReference>
<dbReference type="SMART" id="SM00387">
    <property type="entry name" value="HATPase_c"/>
    <property type="match status" value="1"/>
</dbReference>
<dbReference type="PANTHER" id="PTHR43065">
    <property type="entry name" value="SENSOR HISTIDINE KINASE"/>
    <property type="match status" value="1"/>
</dbReference>
<evidence type="ECO:0000313" key="13">
    <source>
        <dbReference type="EMBL" id="MBU9711388.1"/>
    </source>
</evidence>
<keyword evidence="10 11" id="KW-0472">Membrane</keyword>
<keyword evidence="14" id="KW-1185">Reference proteome</keyword>
<evidence type="ECO:0000256" key="4">
    <source>
        <dbReference type="ARBA" id="ARBA00022692"/>
    </source>
</evidence>
<evidence type="ECO:0000256" key="6">
    <source>
        <dbReference type="ARBA" id="ARBA00022777"/>
    </source>
</evidence>
<evidence type="ECO:0000256" key="3">
    <source>
        <dbReference type="ARBA" id="ARBA00022679"/>
    </source>
</evidence>
<organism evidence="13 14">
    <name type="scientific">Evansella tamaricis</name>
    <dbReference type="NCBI Taxonomy" id="2069301"/>
    <lineage>
        <taxon>Bacteria</taxon>
        <taxon>Bacillati</taxon>
        <taxon>Bacillota</taxon>
        <taxon>Bacilli</taxon>
        <taxon>Bacillales</taxon>
        <taxon>Bacillaceae</taxon>
        <taxon>Evansella</taxon>
    </lineage>
</organism>
<keyword evidence="2" id="KW-1003">Cell membrane</keyword>
<dbReference type="SMART" id="SM00388">
    <property type="entry name" value="HisKA"/>
    <property type="match status" value="1"/>
</dbReference>
<keyword evidence="4 11" id="KW-0812">Transmembrane</keyword>
<name>A0ABS6JCJ2_9BACI</name>
<keyword evidence="7" id="KW-0067">ATP-binding</keyword>
<feature type="transmembrane region" description="Helical" evidence="11">
    <location>
        <begin position="38"/>
        <end position="57"/>
    </location>
</feature>
<evidence type="ECO:0000256" key="7">
    <source>
        <dbReference type="ARBA" id="ARBA00022840"/>
    </source>
</evidence>
<dbReference type="PANTHER" id="PTHR43065:SF46">
    <property type="entry name" value="C4-DICARBOXYLATE TRANSPORT SENSOR PROTEIN DCTB"/>
    <property type="match status" value="1"/>
</dbReference>
<dbReference type="Proteomes" id="UP000784880">
    <property type="component" value="Unassembled WGS sequence"/>
</dbReference>
<keyword evidence="5" id="KW-0547">Nucleotide-binding</keyword>
<dbReference type="Pfam" id="PF02518">
    <property type="entry name" value="HATPase_c"/>
    <property type="match status" value="1"/>
</dbReference>
<dbReference type="Pfam" id="PF07694">
    <property type="entry name" value="5TM-5TMR_LYT"/>
    <property type="match status" value="1"/>
</dbReference>
<gene>
    <name evidence="13" type="ORF">KS419_06555</name>
</gene>
<keyword evidence="9" id="KW-0902">Two-component regulatory system</keyword>
<evidence type="ECO:0000256" key="5">
    <source>
        <dbReference type="ARBA" id="ARBA00022741"/>
    </source>
</evidence>
<keyword evidence="8 11" id="KW-1133">Transmembrane helix</keyword>
<evidence type="ECO:0000256" key="10">
    <source>
        <dbReference type="ARBA" id="ARBA00023136"/>
    </source>
</evidence>
<feature type="transmembrane region" description="Helical" evidence="11">
    <location>
        <begin position="7"/>
        <end position="26"/>
    </location>
</feature>
<feature type="transmembrane region" description="Helical" evidence="11">
    <location>
        <begin position="141"/>
        <end position="161"/>
    </location>
</feature>
<evidence type="ECO:0000256" key="9">
    <source>
        <dbReference type="ARBA" id="ARBA00023012"/>
    </source>
</evidence>
<evidence type="ECO:0000256" key="1">
    <source>
        <dbReference type="ARBA" id="ARBA00004651"/>
    </source>
</evidence>
<keyword evidence="6" id="KW-0418">Kinase</keyword>